<proteinExistence type="predicted"/>
<dbReference type="AlphaFoldDB" id="A0A2Z6NIE2"/>
<name>A0A2Z6NIE2_TRISU</name>
<evidence type="ECO:0000313" key="2">
    <source>
        <dbReference type="Proteomes" id="UP000242715"/>
    </source>
</evidence>
<keyword evidence="2" id="KW-1185">Reference proteome</keyword>
<dbReference type="Proteomes" id="UP000242715">
    <property type="component" value="Unassembled WGS sequence"/>
</dbReference>
<accession>A0A2Z6NIE2</accession>
<reference evidence="2" key="1">
    <citation type="journal article" date="2017" name="Front. Plant Sci.">
        <title>Climate Clever Clovers: New Paradigm to Reduce the Environmental Footprint of Ruminants by Breeding Low Methanogenic Forages Utilizing Haplotype Variation.</title>
        <authorList>
            <person name="Kaur P."/>
            <person name="Appels R."/>
            <person name="Bayer P.E."/>
            <person name="Keeble-Gagnere G."/>
            <person name="Wang J."/>
            <person name="Hirakawa H."/>
            <person name="Shirasawa K."/>
            <person name="Vercoe P."/>
            <person name="Stefanova K."/>
            <person name="Durmic Z."/>
            <person name="Nichols P."/>
            <person name="Revell C."/>
            <person name="Isobe S.N."/>
            <person name="Edwards D."/>
            <person name="Erskine W."/>
        </authorList>
    </citation>
    <scope>NUCLEOTIDE SEQUENCE [LARGE SCALE GENOMIC DNA]</scope>
    <source>
        <strain evidence="2">cv. Daliak</strain>
    </source>
</reference>
<gene>
    <name evidence="1" type="ORF">TSUD_302240</name>
</gene>
<evidence type="ECO:0000313" key="1">
    <source>
        <dbReference type="EMBL" id="GAU43661.1"/>
    </source>
</evidence>
<protein>
    <submittedName>
        <fullName evidence="1">Uncharacterized protein</fullName>
    </submittedName>
</protein>
<organism evidence="1 2">
    <name type="scientific">Trifolium subterraneum</name>
    <name type="common">Subterranean clover</name>
    <dbReference type="NCBI Taxonomy" id="3900"/>
    <lineage>
        <taxon>Eukaryota</taxon>
        <taxon>Viridiplantae</taxon>
        <taxon>Streptophyta</taxon>
        <taxon>Embryophyta</taxon>
        <taxon>Tracheophyta</taxon>
        <taxon>Spermatophyta</taxon>
        <taxon>Magnoliopsida</taxon>
        <taxon>eudicotyledons</taxon>
        <taxon>Gunneridae</taxon>
        <taxon>Pentapetalae</taxon>
        <taxon>rosids</taxon>
        <taxon>fabids</taxon>
        <taxon>Fabales</taxon>
        <taxon>Fabaceae</taxon>
        <taxon>Papilionoideae</taxon>
        <taxon>50 kb inversion clade</taxon>
        <taxon>NPAAA clade</taxon>
        <taxon>Hologalegina</taxon>
        <taxon>IRL clade</taxon>
        <taxon>Trifolieae</taxon>
        <taxon>Trifolium</taxon>
    </lineage>
</organism>
<dbReference type="EMBL" id="DF973988">
    <property type="protein sequence ID" value="GAU43661.1"/>
    <property type="molecule type" value="Genomic_DNA"/>
</dbReference>
<sequence length="71" mass="8066">MPLFMDICFDLSLAPYEVVTTSHITMPVIVTAIATRSISGQHHHCRFFYCLGREDFLTGGGHVVWFSNDFE</sequence>